<evidence type="ECO:0000313" key="7">
    <source>
        <dbReference type="Proteomes" id="UP000249135"/>
    </source>
</evidence>
<accession>A0A2W5PVC9</accession>
<evidence type="ECO:0000313" key="6">
    <source>
        <dbReference type="EMBL" id="PZQ69512.1"/>
    </source>
</evidence>
<dbReference type="GO" id="GO:0003677">
    <property type="term" value="F:DNA binding"/>
    <property type="evidence" value="ECO:0007669"/>
    <property type="project" value="UniProtKB-UniRule"/>
</dbReference>
<dbReference type="Gene3D" id="1.10.357.10">
    <property type="entry name" value="Tetracycline Repressor, domain 2"/>
    <property type="match status" value="1"/>
</dbReference>
<dbReference type="Pfam" id="PF00440">
    <property type="entry name" value="TetR_N"/>
    <property type="match status" value="1"/>
</dbReference>
<feature type="DNA-binding region" description="H-T-H motif" evidence="4">
    <location>
        <begin position="26"/>
        <end position="45"/>
    </location>
</feature>
<dbReference type="SUPFAM" id="SSF46689">
    <property type="entry name" value="Homeodomain-like"/>
    <property type="match status" value="1"/>
</dbReference>
<keyword evidence="2 4" id="KW-0238">DNA-binding</keyword>
<comment type="caution">
    <text evidence="6">The sequence shown here is derived from an EMBL/GenBank/DDBJ whole genome shotgun (WGS) entry which is preliminary data.</text>
</comment>
<evidence type="ECO:0000256" key="1">
    <source>
        <dbReference type="ARBA" id="ARBA00023015"/>
    </source>
</evidence>
<dbReference type="AlphaFoldDB" id="A0A2W5PVC9"/>
<dbReference type="InterPro" id="IPR001647">
    <property type="entry name" value="HTH_TetR"/>
</dbReference>
<sequence>MAGEVRKGMVEGAMALLARRGLHATSFSEVLAATGAPRGSLYHHFPGGKDQLVAAAVDRAGAVLADALEPVAGSPAEAVVERFLAIWRAVLTRSQCEAGCAVLAVTVATDSAELLSHATAVFRAWRERLGDLLRQGGLPADEARRFAMVLIASAEGAVVLSRADQSLEPFEAVAAQLLEQARRLQGERGKGETAGE</sequence>
<protein>
    <submittedName>
        <fullName evidence="6">TetR/AcrR family transcriptional regulator</fullName>
    </submittedName>
</protein>
<dbReference type="Pfam" id="PF21993">
    <property type="entry name" value="TetR_C_13_2"/>
    <property type="match status" value="1"/>
</dbReference>
<reference evidence="6 7" key="1">
    <citation type="submission" date="2017-08" db="EMBL/GenBank/DDBJ databases">
        <title>Infants hospitalized years apart are colonized by the same room-sourced microbial strains.</title>
        <authorList>
            <person name="Brooks B."/>
            <person name="Olm M.R."/>
            <person name="Firek B.A."/>
            <person name="Baker R."/>
            <person name="Thomas B.C."/>
            <person name="Morowitz M.J."/>
            <person name="Banfield J.F."/>
        </authorList>
    </citation>
    <scope>NUCLEOTIDE SEQUENCE [LARGE SCALE GENOMIC DNA]</scope>
    <source>
        <strain evidence="6">S2_005_003_R2_41</strain>
    </source>
</reference>
<evidence type="ECO:0000256" key="4">
    <source>
        <dbReference type="PROSITE-ProRule" id="PRU00335"/>
    </source>
</evidence>
<proteinExistence type="predicted"/>
<dbReference type="EMBL" id="QFPP01000294">
    <property type="protein sequence ID" value="PZQ69512.1"/>
    <property type="molecule type" value="Genomic_DNA"/>
</dbReference>
<feature type="domain" description="HTH tetR-type" evidence="5">
    <location>
        <begin position="3"/>
        <end position="63"/>
    </location>
</feature>
<dbReference type="PROSITE" id="PS50977">
    <property type="entry name" value="HTH_TETR_2"/>
    <property type="match status" value="1"/>
</dbReference>
<dbReference type="PANTHER" id="PTHR47506">
    <property type="entry name" value="TRANSCRIPTIONAL REGULATORY PROTEIN"/>
    <property type="match status" value="1"/>
</dbReference>
<evidence type="ECO:0000256" key="3">
    <source>
        <dbReference type="ARBA" id="ARBA00023163"/>
    </source>
</evidence>
<evidence type="ECO:0000256" key="2">
    <source>
        <dbReference type="ARBA" id="ARBA00023125"/>
    </source>
</evidence>
<dbReference type="PANTHER" id="PTHR47506:SF3">
    <property type="entry name" value="HTH-TYPE TRANSCRIPTIONAL REGULATOR LMRA"/>
    <property type="match status" value="1"/>
</dbReference>
<dbReference type="SUPFAM" id="SSF48498">
    <property type="entry name" value="Tetracyclin repressor-like, C-terminal domain"/>
    <property type="match status" value="1"/>
</dbReference>
<keyword evidence="3" id="KW-0804">Transcription</keyword>
<dbReference type="InterPro" id="IPR036271">
    <property type="entry name" value="Tet_transcr_reg_TetR-rel_C_sf"/>
</dbReference>
<dbReference type="InterPro" id="IPR054156">
    <property type="entry name" value="YxaF_TetR_C"/>
</dbReference>
<keyword evidence="1" id="KW-0805">Transcription regulation</keyword>
<dbReference type="Proteomes" id="UP000249135">
    <property type="component" value="Unassembled WGS sequence"/>
</dbReference>
<dbReference type="InterPro" id="IPR009057">
    <property type="entry name" value="Homeodomain-like_sf"/>
</dbReference>
<name>A0A2W5PVC9_VARPD</name>
<evidence type="ECO:0000259" key="5">
    <source>
        <dbReference type="PROSITE" id="PS50977"/>
    </source>
</evidence>
<gene>
    <name evidence="6" type="ORF">DI563_19445</name>
</gene>
<organism evidence="6 7">
    <name type="scientific">Variovorax paradoxus</name>
    <dbReference type="NCBI Taxonomy" id="34073"/>
    <lineage>
        <taxon>Bacteria</taxon>
        <taxon>Pseudomonadati</taxon>
        <taxon>Pseudomonadota</taxon>
        <taxon>Betaproteobacteria</taxon>
        <taxon>Burkholderiales</taxon>
        <taxon>Comamonadaceae</taxon>
        <taxon>Variovorax</taxon>
    </lineage>
</organism>